<evidence type="ECO:0000313" key="1">
    <source>
        <dbReference type="EMBL" id="SIO31221.1"/>
    </source>
</evidence>
<dbReference type="RefSeq" id="WP_175570504.1">
    <property type="nucleotide sequence ID" value="NZ_FSRL01000002.1"/>
</dbReference>
<organism evidence="1 2">
    <name type="scientific">Vannielia litorea</name>
    <dbReference type="NCBI Taxonomy" id="1217970"/>
    <lineage>
        <taxon>Bacteria</taxon>
        <taxon>Pseudomonadati</taxon>
        <taxon>Pseudomonadota</taxon>
        <taxon>Alphaproteobacteria</taxon>
        <taxon>Rhodobacterales</taxon>
        <taxon>Paracoccaceae</taxon>
        <taxon>Vannielia</taxon>
    </lineage>
</organism>
<dbReference type="Proteomes" id="UP000184932">
    <property type="component" value="Unassembled WGS sequence"/>
</dbReference>
<accession>A0A1N6IGU5</accession>
<name>A0A1N6IGU5_9RHOB</name>
<keyword evidence="2" id="KW-1185">Reference proteome</keyword>
<dbReference type="AlphaFoldDB" id="A0A1N6IGU5"/>
<gene>
    <name evidence="1" type="ORF">SAMN05444002_3873</name>
</gene>
<proteinExistence type="predicted"/>
<protein>
    <submittedName>
        <fullName evidence="1">Uncharacterized protein</fullName>
    </submittedName>
</protein>
<dbReference type="EMBL" id="FSRL01000002">
    <property type="protein sequence ID" value="SIO31221.1"/>
    <property type="molecule type" value="Genomic_DNA"/>
</dbReference>
<sequence length="57" mass="5895">MTGPAVHEATARLLARSHALVEALLLEGSNPWELGEALEAAAWLKAPAPCRTGSAST</sequence>
<reference evidence="2" key="1">
    <citation type="submission" date="2016-11" db="EMBL/GenBank/DDBJ databases">
        <authorList>
            <person name="Varghese N."/>
            <person name="Submissions S."/>
        </authorList>
    </citation>
    <scope>NUCLEOTIDE SEQUENCE [LARGE SCALE GENOMIC DNA]</scope>
    <source>
        <strain evidence="2">DSM 29440</strain>
    </source>
</reference>
<dbReference type="STRING" id="1217970.SAMN05444002_3873"/>
<evidence type="ECO:0000313" key="2">
    <source>
        <dbReference type="Proteomes" id="UP000184932"/>
    </source>
</evidence>